<keyword evidence="1" id="KW-0812">Transmembrane</keyword>
<accession>A0ABP9UYX3</accession>
<dbReference type="EMBL" id="BAABRL010000005">
    <property type="protein sequence ID" value="GAA5495631.1"/>
    <property type="molecule type" value="Genomic_DNA"/>
</dbReference>
<name>A0ABP9UYX3_9BACT</name>
<dbReference type="RefSeq" id="WP_346188397.1">
    <property type="nucleotide sequence ID" value="NZ_BAABRL010000005.1"/>
</dbReference>
<keyword evidence="3" id="KW-1185">Reference proteome</keyword>
<organism evidence="2 3">
    <name type="scientific">Rubritalea halochordaticola</name>
    <dbReference type="NCBI Taxonomy" id="714537"/>
    <lineage>
        <taxon>Bacteria</taxon>
        <taxon>Pseudomonadati</taxon>
        <taxon>Verrucomicrobiota</taxon>
        <taxon>Verrucomicrobiia</taxon>
        <taxon>Verrucomicrobiales</taxon>
        <taxon>Rubritaleaceae</taxon>
        <taxon>Rubritalea</taxon>
    </lineage>
</organism>
<comment type="caution">
    <text evidence="2">The sequence shown here is derived from an EMBL/GenBank/DDBJ whole genome shotgun (WGS) entry which is preliminary data.</text>
</comment>
<feature type="transmembrane region" description="Helical" evidence="1">
    <location>
        <begin position="144"/>
        <end position="168"/>
    </location>
</feature>
<feature type="transmembrane region" description="Helical" evidence="1">
    <location>
        <begin position="180"/>
        <end position="200"/>
    </location>
</feature>
<protein>
    <submittedName>
        <fullName evidence="2">Uncharacterized protein</fullName>
    </submittedName>
</protein>
<gene>
    <name evidence="2" type="ORF">Rhal01_01810</name>
</gene>
<evidence type="ECO:0000313" key="2">
    <source>
        <dbReference type="EMBL" id="GAA5495631.1"/>
    </source>
</evidence>
<proteinExistence type="predicted"/>
<keyword evidence="1" id="KW-1133">Transmembrane helix</keyword>
<feature type="transmembrane region" description="Helical" evidence="1">
    <location>
        <begin position="72"/>
        <end position="92"/>
    </location>
</feature>
<reference evidence="2 3" key="1">
    <citation type="submission" date="2024-02" db="EMBL/GenBank/DDBJ databases">
        <title>Rubritalea halochordaticola NBRC 107102.</title>
        <authorList>
            <person name="Ichikawa N."/>
            <person name="Katano-Makiyama Y."/>
            <person name="Hidaka K."/>
        </authorList>
    </citation>
    <scope>NUCLEOTIDE SEQUENCE [LARGE SCALE GENOMIC DNA]</scope>
    <source>
        <strain evidence="2 3">NBRC 107102</strain>
    </source>
</reference>
<feature type="transmembrane region" description="Helical" evidence="1">
    <location>
        <begin position="40"/>
        <end position="60"/>
    </location>
</feature>
<evidence type="ECO:0000313" key="3">
    <source>
        <dbReference type="Proteomes" id="UP001424741"/>
    </source>
</evidence>
<sequence length="236" mass="25886">MSQISITNIRSFIPALCRGDHLLLTRWLTKTPRQMLSSTVPLVILGCSSYGISMGLWQGWEMAAYVAIKLPLLIFFTLIVNGLINGLLAQVLDSGVSMRQSLQFLLSGFACMAIILGSLSPITIGMALQAPEPEAPNAQQYHSIILLTHVCLIAYAGIVSHLSLLAFLRHFATSNRAATTTFIAWIAGNLFVGAQISWILRPFFGSPGLEVAFLRDDPLQGTFYETVWRAAQNLIF</sequence>
<feature type="transmembrane region" description="Helical" evidence="1">
    <location>
        <begin position="104"/>
        <end position="124"/>
    </location>
</feature>
<evidence type="ECO:0000256" key="1">
    <source>
        <dbReference type="SAM" id="Phobius"/>
    </source>
</evidence>
<dbReference type="Proteomes" id="UP001424741">
    <property type="component" value="Unassembled WGS sequence"/>
</dbReference>
<keyword evidence="1" id="KW-0472">Membrane</keyword>